<reference evidence="1 2" key="1">
    <citation type="submission" date="2016-10" db="EMBL/GenBank/DDBJ databases">
        <authorList>
            <person name="de Groot N.N."/>
        </authorList>
    </citation>
    <scope>NUCLEOTIDE SEQUENCE [LARGE SCALE GENOMIC DNA]</scope>
    <source>
        <strain evidence="1 2">R5</strain>
    </source>
</reference>
<dbReference type="EMBL" id="FMZW01000040">
    <property type="protein sequence ID" value="SDE95640.1"/>
    <property type="molecule type" value="Genomic_DNA"/>
</dbReference>
<dbReference type="RefSeq" id="WP_076834027.1">
    <property type="nucleotide sequence ID" value="NZ_MPVQ01000083.1"/>
</dbReference>
<dbReference type="Proteomes" id="UP000199245">
    <property type="component" value="Unassembled WGS sequence"/>
</dbReference>
<dbReference type="AlphaFoldDB" id="A0A1R1QAR4"/>
<proteinExistence type="predicted"/>
<organism evidence="1 2">
    <name type="scientific">Bradyrhizobium brasilense</name>
    <dbReference type="NCBI Taxonomy" id="1419277"/>
    <lineage>
        <taxon>Bacteria</taxon>
        <taxon>Pseudomonadati</taxon>
        <taxon>Pseudomonadota</taxon>
        <taxon>Alphaproteobacteria</taxon>
        <taxon>Hyphomicrobiales</taxon>
        <taxon>Nitrobacteraceae</taxon>
        <taxon>Bradyrhizobium</taxon>
    </lineage>
</organism>
<name>A0A1R1QAR4_9BRAD</name>
<evidence type="ECO:0000313" key="2">
    <source>
        <dbReference type="Proteomes" id="UP000199245"/>
    </source>
</evidence>
<gene>
    <name evidence="1" type="ORF">SAMN05216337_104051</name>
</gene>
<sequence length="71" mass="8127">MSELLPVLVEKSIQIAWDFLERSGEIIDPGDASRFLLRNIDDMARAGEHRPLMLANNAIDAYRRYKRLLAA</sequence>
<protein>
    <submittedName>
        <fullName evidence="1">Uncharacterized protein</fullName>
    </submittedName>
</protein>
<evidence type="ECO:0000313" key="1">
    <source>
        <dbReference type="EMBL" id="SDE95640.1"/>
    </source>
</evidence>
<accession>A0A1R1QAR4</accession>
<accession>A0A1G7H5C9</accession>